<evidence type="ECO:0000313" key="3">
    <source>
        <dbReference type="EMBL" id="OOH94184.1"/>
    </source>
</evidence>
<proteinExistence type="predicted"/>
<dbReference type="PANTHER" id="PTHR34220">
    <property type="entry name" value="SENSOR HISTIDINE KINASE YPDA"/>
    <property type="match status" value="1"/>
</dbReference>
<reference evidence="3 4" key="1">
    <citation type="submission" date="2016-11" db="EMBL/GenBank/DDBJ databases">
        <title>Genome sequence and comparative genomic analysis of clinical strain Elizabethkingia meningoseptica 61421 PRCM.</title>
        <authorList>
            <person name="Wang M."/>
            <person name="Hu S."/>
            <person name="Cao L."/>
            <person name="Jiang T."/>
            <person name="Zhou Y."/>
            <person name="Ming D."/>
        </authorList>
    </citation>
    <scope>NUCLEOTIDE SEQUENCE [LARGE SCALE GENOMIC DNA]</scope>
    <source>
        <strain evidence="3 4">61421 PRCM</strain>
    </source>
</reference>
<name>A0A1V3TYJ5_ELIME</name>
<accession>A0A1V3TYJ5</accession>
<keyword evidence="3" id="KW-0808">Transferase</keyword>
<gene>
    <name evidence="3" type="ORF">BMF97_12540</name>
</gene>
<dbReference type="STRING" id="238.BBD35_11860"/>
<keyword evidence="3" id="KW-0418">Kinase</keyword>
<dbReference type="Proteomes" id="UP000188947">
    <property type="component" value="Unassembled WGS sequence"/>
</dbReference>
<comment type="caution">
    <text evidence="3">The sequence shown here is derived from an EMBL/GenBank/DDBJ whole genome shotgun (WGS) entry which is preliminary data.</text>
</comment>
<dbReference type="Pfam" id="PF06580">
    <property type="entry name" value="His_kinase"/>
    <property type="match status" value="1"/>
</dbReference>
<dbReference type="GO" id="GO:0016020">
    <property type="term" value="C:membrane"/>
    <property type="evidence" value="ECO:0007669"/>
    <property type="project" value="InterPro"/>
</dbReference>
<evidence type="ECO:0000256" key="1">
    <source>
        <dbReference type="SAM" id="Phobius"/>
    </source>
</evidence>
<dbReference type="InterPro" id="IPR010559">
    <property type="entry name" value="Sig_transdc_His_kin_internal"/>
</dbReference>
<sequence length="355" mass="42091">MENLQNNIVIKYLTEDRYRVLRHVIFLLGLLLFYSSAKFMQEFTGVYRYYVLFLIWFTFIGMFYINMYILVPVFFFRARYLSYIIALFSLAAISISFMAFIISDFFLAYRINNSRIQTEQIRDLYQGIFISVPIILTTTTLKLFQRWIKDTERISELQNLTLTMELNELKNQINPHFLFNMLNNIKVLIKKDPEKASEVLMKLSKFLRYQLYENNEKTTPLALEVNSISNFLNFEEIRRDHFSVSINCNPDLQSFNKIFIPPNLFTTFVENAVKHSYDITDNKTFIEIYFVVKNEQLNFICRNSKSLDPVSDDSRYSGLGLKNITRRLELLYPDTHILNITSLETEYIVNLSIPL</sequence>
<dbReference type="EMBL" id="MPOG01000014">
    <property type="protein sequence ID" value="OOH94184.1"/>
    <property type="molecule type" value="Genomic_DNA"/>
</dbReference>
<dbReference type="PANTHER" id="PTHR34220:SF7">
    <property type="entry name" value="SENSOR HISTIDINE KINASE YPDA"/>
    <property type="match status" value="1"/>
</dbReference>
<feature type="transmembrane region" description="Helical" evidence="1">
    <location>
        <begin position="83"/>
        <end position="109"/>
    </location>
</feature>
<protein>
    <submittedName>
        <fullName evidence="3">Histidine kinase</fullName>
    </submittedName>
</protein>
<feature type="domain" description="Signal transduction histidine kinase internal region" evidence="2">
    <location>
        <begin position="164"/>
        <end position="239"/>
    </location>
</feature>
<feature type="transmembrane region" description="Helical" evidence="1">
    <location>
        <begin position="20"/>
        <end position="37"/>
    </location>
</feature>
<dbReference type="GO" id="GO:0000155">
    <property type="term" value="F:phosphorelay sensor kinase activity"/>
    <property type="evidence" value="ECO:0007669"/>
    <property type="project" value="InterPro"/>
</dbReference>
<keyword evidence="4" id="KW-1185">Reference proteome</keyword>
<dbReference type="InterPro" id="IPR050640">
    <property type="entry name" value="Bact_2-comp_sensor_kinase"/>
</dbReference>
<keyword evidence="1" id="KW-1133">Transmembrane helix</keyword>
<evidence type="ECO:0000259" key="2">
    <source>
        <dbReference type="Pfam" id="PF06580"/>
    </source>
</evidence>
<evidence type="ECO:0000313" key="4">
    <source>
        <dbReference type="Proteomes" id="UP000188947"/>
    </source>
</evidence>
<dbReference type="RefSeq" id="WP_069214133.1">
    <property type="nucleotide sequence ID" value="NZ_CP016378.1"/>
</dbReference>
<dbReference type="AlphaFoldDB" id="A0A1V3TYJ5"/>
<keyword evidence="1" id="KW-0472">Membrane</keyword>
<dbReference type="eggNOG" id="COG2972">
    <property type="taxonomic scope" value="Bacteria"/>
</dbReference>
<organism evidence="3 4">
    <name type="scientific">Elizabethkingia meningoseptica</name>
    <name type="common">Chryseobacterium meningosepticum</name>
    <dbReference type="NCBI Taxonomy" id="238"/>
    <lineage>
        <taxon>Bacteria</taxon>
        <taxon>Pseudomonadati</taxon>
        <taxon>Bacteroidota</taxon>
        <taxon>Flavobacteriia</taxon>
        <taxon>Flavobacteriales</taxon>
        <taxon>Weeksellaceae</taxon>
        <taxon>Elizabethkingia</taxon>
    </lineage>
</organism>
<dbReference type="OrthoDB" id="9809908at2"/>
<keyword evidence="1" id="KW-0812">Transmembrane</keyword>
<feature type="transmembrane region" description="Helical" evidence="1">
    <location>
        <begin position="49"/>
        <end position="71"/>
    </location>
</feature>